<feature type="transmembrane region" description="Helical" evidence="5">
    <location>
        <begin position="361"/>
        <end position="379"/>
    </location>
</feature>
<dbReference type="PANTHER" id="PTHR11814">
    <property type="entry name" value="SULFATE TRANSPORTER"/>
    <property type="match status" value="1"/>
</dbReference>
<name>A0A8J6YA94_9BACT</name>
<gene>
    <name evidence="8" type="ORF">IFJ97_02000</name>
</gene>
<comment type="subcellular location">
    <subcellularLocation>
        <location evidence="1">Membrane</location>
        <topology evidence="1">Multi-pass membrane protein</topology>
    </subcellularLocation>
</comment>
<feature type="transmembrane region" description="Helical" evidence="5">
    <location>
        <begin position="399"/>
        <end position="427"/>
    </location>
</feature>
<dbReference type="Pfam" id="PF00581">
    <property type="entry name" value="Rhodanese"/>
    <property type="match status" value="1"/>
</dbReference>
<feature type="transmembrane region" description="Helical" evidence="5">
    <location>
        <begin position="141"/>
        <end position="159"/>
    </location>
</feature>
<feature type="transmembrane region" description="Helical" evidence="5">
    <location>
        <begin position="212"/>
        <end position="231"/>
    </location>
</feature>
<dbReference type="InterPro" id="IPR011547">
    <property type="entry name" value="SLC26A/SulP_dom"/>
</dbReference>
<sequence>MASLESVRRNARSFARPLEIFRGYRRRDIRPDLVAGATVAVLAVPQCIAYAAIAGLPPTYGLYSAVVATIAGALWGSSRHLSTGPTNAISILVLSILTPLAAIGAPEYLVAASAMAVMVGVLCIVFGFARLGMLVNFASRSVLLGFTAGAGVLIAVGQLRNLLNIDIPRSPHLWKTVLNLATNLDQLHTTSLILGTITVMVILVIDGFTRRLPGAILALVGTGAVVAALGVDRLGVAVVGEVPRAMPRVTEFSIGWMFEQDVFGALLMGALAVSALGLVEAISIAREISRQSGEHLDVNQELIGQGMANITAGLFSGYASSGSFTRSAVNFQTGARSQMSSVFCGLFILAGVLAFGPLAAFLPRASLAGLIMLIAYRMVDWRGVRRVMRGSRSETGIMVSTFVATLVLPLEFAVLAGVILSLAIYIYKSSMPTVEPVVPDENFHQFVVNAGAPVCPQLGIIKIEGSLFFGAATHVEDALLANFKANPGQTLLLLRMHGVDRCDLSGIDVLEGILRMYRGAGGDLYLTHVRPIVRDFMRRTGFEHILGSNRFLETDGAVEFLFNEVIDSAVCCYECEHRVFAECQPLVKHPYDGRLPTSTGRLLFPLKHLNVVEFEDAVAKEGDRALLIDVREPEEYELGHLANSRLLPLRDVVGAVEDLPRDRTVFLVSRSGRRSTRAMRLFVDVGFEKVFNLKGGILSWKARGRPLDVE</sequence>
<evidence type="ECO:0000256" key="2">
    <source>
        <dbReference type="ARBA" id="ARBA00022692"/>
    </source>
</evidence>
<dbReference type="InterPro" id="IPR036513">
    <property type="entry name" value="STAS_dom_sf"/>
</dbReference>
<dbReference type="Gene3D" id="3.30.750.24">
    <property type="entry name" value="STAS domain"/>
    <property type="match status" value="1"/>
</dbReference>
<feature type="transmembrane region" description="Helical" evidence="5">
    <location>
        <begin position="187"/>
        <end position="205"/>
    </location>
</feature>
<keyword evidence="2 5" id="KW-0812">Transmembrane</keyword>
<dbReference type="PROSITE" id="PS50801">
    <property type="entry name" value="STAS"/>
    <property type="match status" value="1"/>
</dbReference>
<keyword evidence="4 5" id="KW-0472">Membrane</keyword>
<feature type="transmembrane region" description="Helical" evidence="5">
    <location>
        <begin position="33"/>
        <end position="53"/>
    </location>
</feature>
<proteinExistence type="predicted"/>
<dbReference type="SUPFAM" id="SSF52821">
    <property type="entry name" value="Rhodanese/Cell cycle control phosphatase"/>
    <property type="match status" value="1"/>
</dbReference>
<dbReference type="InterPro" id="IPR001902">
    <property type="entry name" value="SLC26A/SulP_fam"/>
</dbReference>
<dbReference type="CDD" id="cd00158">
    <property type="entry name" value="RHOD"/>
    <property type="match status" value="1"/>
</dbReference>
<dbReference type="Gene3D" id="3.40.250.10">
    <property type="entry name" value="Rhodanese-like domain"/>
    <property type="match status" value="1"/>
</dbReference>
<keyword evidence="3 5" id="KW-1133">Transmembrane helix</keyword>
<dbReference type="PROSITE" id="PS50206">
    <property type="entry name" value="RHODANESE_3"/>
    <property type="match status" value="1"/>
</dbReference>
<dbReference type="Proteomes" id="UP000598633">
    <property type="component" value="Unassembled WGS sequence"/>
</dbReference>
<dbReference type="GO" id="GO:0055085">
    <property type="term" value="P:transmembrane transport"/>
    <property type="evidence" value="ECO:0007669"/>
    <property type="project" value="InterPro"/>
</dbReference>
<reference evidence="8 9" key="1">
    <citation type="submission" date="2020-08" db="EMBL/GenBank/DDBJ databases">
        <title>Acidobacteriota in marine sediments use diverse sulfur dissimilation pathways.</title>
        <authorList>
            <person name="Wasmund K."/>
        </authorList>
    </citation>
    <scope>NUCLEOTIDE SEQUENCE [LARGE SCALE GENOMIC DNA]</scope>
    <source>
        <strain evidence="8">MAG AM3-A</strain>
    </source>
</reference>
<organism evidence="8 9">
    <name type="scientific">Candidatus Sulfomarinibacter kjeldsenii</name>
    <dbReference type="NCBI Taxonomy" id="2885994"/>
    <lineage>
        <taxon>Bacteria</taxon>
        <taxon>Pseudomonadati</taxon>
        <taxon>Acidobacteriota</taxon>
        <taxon>Thermoanaerobaculia</taxon>
        <taxon>Thermoanaerobaculales</taxon>
        <taxon>Candidatus Sulfomarinibacteraceae</taxon>
        <taxon>Candidatus Sulfomarinibacter</taxon>
    </lineage>
</organism>
<feature type="transmembrane region" description="Helical" evidence="5">
    <location>
        <begin position="111"/>
        <end position="129"/>
    </location>
</feature>
<feature type="transmembrane region" description="Helical" evidence="5">
    <location>
        <begin position="262"/>
        <end position="282"/>
    </location>
</feature>
<comment type="caution">
    <text evidence="8">The sequence shown here is derived from an EMBL/GenBank/DDBJ whole genome shotgun (WGS) entry which is preliminary data.</text>
</comment>
<dbReference type="EMBL" id="JACXWA010000032">
    <property type="protein sequence ID" value="MBD3870115.1"/>
    <property type="molecule type" value="Genomic_DNA"/>
</dbReference>
<dbReference type="SUPFAM" id="SSF52091">
    <property type="entry name" value="SpoIIaa-like"/>
    <property type="match status" value="1"/>
</dbReference>
<evidence type="ECO:0000313" key="9">
    <source>
        <dbReference type="Proteomes" id="UP000598633"/>
    </source>
</evidence>
<dbReference type="InterPro" id="IPR001763">
    <property type="entry name" value="Rhodanese-like_dom"/>
</dbReference>
<feature type="domain" description="Rhodanese" evidence="6">
    <location>
        <begin position="621"/>
        <end position="709"/>
    </location>
</feature>
<dbReference type="AlphaFoldDB" id="A0A8J6YA94"/>
<evidence type="ECO:0000256" key="5">
    <source>
        <dbReference type="SAM" id="Phobius"/>
    </source>
</evidence>
<evidence type="ECO:0000259" key="6">
    <source>
        <dbReference type="PROSITE" id="PS50206"/>
    </source>
</evidence>
<dbReference type="InterPro" id="IPR036873">
    <property type="entry name" value="Rhodanese-like_dom_sf"/>
</dbReference>
<feature type="domain" description="STAS" evidence="7">
    <location>
        <begin position="460"/>
        <end position="561"/>
    </location>
</feature>
<dbReference type="GO" id="GO:0016020">
    <property type="term" value="C:membrane"/>
    <property type="evidence" value="ECO:0007669"/>
    <property type="project" value="UniProtKB-SubCell"/>
</dbReference>
<evidence type="ECO:0000256" key="3">
    <source>
        <dbReference type="ARBA" id="ARBA00022989"/>
    </source>
</evidence>
<evidence type="ECO:0000256" key="1">
    <source>
        <dbReference type="ARBA" id="ARBA00004141"/>
    </source>
</evidence>
<evidence type="ECO:0000313" key="8">
    <source>
        <dbReference type="EMBL" id="MBD3870115.1"/>
    </source>
</evidence>
<evidence type="ECO:0000259" key="7">
    <source>
        <dbReference type="PROSITE" id="PS50801"/>
    </source>
</evidence>
<dbReference type="InterPro" id="IPR002645">
    <property type="entry name" value="STAS_dom"/>
</dbReference>
<accession>A0A8J6YA94</accession>
<dbReference type="CDD" id="cd07042">
    <property type="entry name" value="STAS_SulP_like_sulfate_transporter"/>
    <property type="match status" value="1"/>
</dbReference>
<feature type="transmembrane region" description="Helical" evidence="5">
    <location>
        <begin position="59"/>
        <end position="76"/>
    </location>
</feature>
<dbReference type="Pfam" id="PF00916">
    <property type="entry name" value="Sulfate_transp"/>
    <property type="match status" value="1"/>
</dbReference>
<protein>
    <submittedName>
        <fullName evidence="8">STAS domain-containing protein</fullName>
    </submittedName>
</protein>
<feature type="transmembrane region" description="Helical" evidence="5">
    <location>
        <begin position="339"/>
        <end position="355"/>
    </location>
</feature>
<feature type="transmembrane region" description="Helical" evidence="5">
    <location>
        <begin position="88"/>
        <end position="105"/>
    </location>
</feature>
<evidence type="ECO:0000256" key="4">
    <source>
        <dbReference type="ARBA" id="ARBA00023136"/>
    </source>
</evidence>
<dbReference type="Pfam" id="PF01740">
    <property type="entry name" value="STAS"/>
    <property type="match status" value="1"/>
</dbReference>
<dbReference type="SMART" id="SM00450">
    <property type="entry name" value="RHOD"/>
    <property type="match status" value="1"/>
</dbReference>